<dbReference type="EMBL" id="CAJHUB010000675">
    <property type="protein sequence ID" value="CAD7675621.1"/>
    <property type="molecule type" value="Genomic_DNA"/>
</dbReference>
<dbReference type="AlphaFoldDB" id="A0A811YDP2"/>
<proteinExistence type="predicted"/>
<sequence length="187" mass="20373">MAEMALHHLSPGLFSRVVMCPIPSEAPALATLAPLLLLECAKTFLLPPSSLPPSSFTLAACPTMYYSFSRLSKGPVHPSATGFNVCPSARSPEDERLVLSRAFLVCGAPHFAELVKTHVYPFSSHLHCPEKCREGEELHSPAENADDRTQNKTSWGALSRAMDCISYNPKSWVPRPTMLGFSSIVTC</sequence>
<organism evidence="1 2">
    <name type="scientific">Nyctereutes procyonoides</name>
    <name type="common">Raccoon dog</name>
    <name type="synonym">Canis procyonoides</name>
    <dbReference type="NCBI Taxonomy" id="34880"/>
    <lineage>
        <taxon>Eukaryota</taxon>
        <taxon>Metazoa</taxon>
        <taxon>Chordata</taxon>
        <taxon>Craniata</taxon>
        <taxon>Vertebrata</taxon>
        <taxon>Euteleostomi</taxon>
        <taxon>Mammalia</taxon>
        <taxon>Eutheria</taxon>
        <taxon>Laurasiatheria</taxon>
        <taxon>Carnivora</taxon>
        <taxon>Caniformia</taxon>
        <taxon>Canidae</taxon>
        <taxon>Nyctereutes</taxon>
    </lineage>
</organism>
<reference evidence="1" key="1">
    <citation type="submission" date="2020-12" db="EMBL/GenBank/DDBJ databases">
        <authorList>
            <consortium name="Molecular Ecology Group"/>
        </authorList>
    </citation>
    <scope>NUCLEOTIDE SEQUENCE</scope>
    <source>
        <strain evidence="1">TBG_1078</strain>
    </source>
</reference>
<accession>A0A811YDP2</accession>
<keyword evidence="2" id="KW-1185">Reference proteome</keyword>
<evidence type="ECO:0000313" key="1">
    <source>
        <dbReference type="EMBL" id="CAD7675621.1"/>
    </source>
</evidence>
<evidence type="ECO:0000313" key="2">
    <source>
        <dbReference type="Proteomes" id="UP000645828"/>
    </source>
</evidence>
<comment type="caution">
    <text evidence="1">The sequence shown here is derived from an EMBL/GenBank/DDBJ whole genome shotgun (WGS) entry which is preliminary data.</text>
</comment>
<name>A0A811YDP2_NYCPR</name>
<protein>
    <submittedName>
        <fullName evidence="1">(raccoon dog) hypothetical protein</fullName>
    </submittedName>
</protein>
<gene>
    <name evidence="1" type="ORF">NYPRO_LOCUS8416</name>
</gene>
<dbReference type="Proteomes" id="UP000645828">
    <property type="component" value="Unassembled WGS sequence"/>
</dbReference>